<evidence type="ECO:0000313" key="2">
    <source>
        <dbReference type="EMBL" id="KAK7600717.1"/>
    </source>
</evidence>
<accession>A0AAN9TN12</accession>
<proteinExistence type="predicted"/>
<feature type="compositionally biased region" description="Basic and acidic residues" evidence="1">
    <location>
        <begin position="228"/>
        <end position="242"/>
    </location>
</feature>
<protein>
    <submittedName>
        <fullName evidence="2">Uncharacterized protein</fullName>
    </submittedName>
</protein>
<keyword evidence="3" id="KW-1185">Reference proteome</keyword>
<dbReference type="EMBL" id="JBBCAQ010000013">
    <property type="protein sequence ID" value="KAK7600717.1"/>
    <property type="molecule type" value="Genomic_DNA"/>
</dbReference>
<feature type="region of interest" description="Disordered" evidence="1">
    <location>
        <begin position="1"/>
        <end position="20"/>
    </location>
</feature>
<comment type="caution">
    <text evidence="2">The sequence shown here is derived from an EMBL/GenBank/DDBJ whole genome shotgun (WGS) entry which is preliminary data.</text>
</comment>
<feature type="compositionally biased region" description="Low complexity" evidence="1">
    <location>
        <begin position="9"/>
        <end position="20"/>
    </location>
</feature>
<reference evidence="2 3" key="1">
    <citation type="submission" date="2024-03" db="EMBL/GenBank/DDBJ databases">
        <title>Adaptation during the transition from Ophiocordyceps entomopathogen to insect associate is accompanied by gene loss and intensified selection.</title>
        <authorList>
            <person name="Ward C.M."/>
            <person name="Onetto C.A."/>
            <person name="Borneman A.R."/>
        </authorList>
    </citation>
    <scope>NUCLEOTIDE SEQUENCE [LARGE SCALE GENOMIC DNA]</scope>
    <source>
        <strain evidence="2">AWRI1</strain>
        <tissue evidence="2">Single Adult Female</tissue>
    </source>
</reference>
<feature type="region of interest" description="Disordered" evidence="1">
    <location>
        <begin position="216"/>
        <end position="252"/>
    </location>
</feature>
<gene>
    <name evidence="2" type="ORF">V9T40_009855</name>
</gene>
<dbReference type="AlphaFoldDB" id="A0AAN9TN12"/>
<evidence type="ECO:0000313" key="3">
    <source>
        <dbReference type="Proteomes" id="UP001367676"/>
    </source>
</evidence>
<feature type="region of interest" description="Disordered" evidence="1">
    <location>
        <begin position="103"/>
        <end position="124"/>
    </location>
</feature>
<evidence type="ECO:0000256" key="1">
    <source>
        <dbReference type="SAM" id="MobiDB-lite"/>
    </source>
</evidence>
<organism evidence="2 3">
    <name type="scientific">Parthenolecanium corni</name>
    <dbReference type="NCBI Taxonomy" id="536013"/>
    <lineage>
        <taxon>Eukaryota</taxon>
        <taxon>Metazoa</taxon>
        <taxon>Ecdysozoa</taxon>
        <taxon>Arthropoda</taxon>
        <taxon>Hexapoda</taxon>
        <taxon>Insecta</taxon>
        <taxon>Pterygota</taxon>
        <taxon>Neoptera</taxon>
        <taxon>Paraneoptera</taxon>
        <taxon>Hemiptera</taxon>
        <taxon>Sternorrhyncha</taxon>
        <taxon>Coccoidea</taxon>
        <taxon>Coccidae</taxon>
        <taxon>Parthenolecanium</taxon>
    </lineage>
</organism>
<sequence>MLRTIESESTPVHSSPVQSSPVQFTTLCPFLTSAALKHLLVASCQSPRWQLNDCQAEPNDRGPRWPKPATLHSEYDEYKSKLAQRSGASDCLRLALAKANCESQKRAKQEERGKKEKGGQKVEQMRKLDKSVMRLWPARAAAATAAFVVISSRTRIACAAPCEPDLGQRIGREARPGRLRLRLLSLLSNLESRLSGQTEAATDAAAVFIFDSGRRRDRAASAKLKPQPRNERKKAEIDEERQTNLQPIDPPR</sequence>
<name>A0AAN9TN12_9HEMI</name>
<dbReference type="Proteomes" id="UP001367676">
    <property type="component" value="Unassembled WGS sequence"/>
</dbReference>